<dbReference type="GO" id="GO:0016787">
    <property type="term" value="F:hydrolase activity"/>
    <property type="evidence" value="ECO:0007669"/>
    <property type="project" value="UniProtKB-KW"/>
</dbReference>
<gene>
    <name evidence="3" type="ORF">Ccrd_013448</name>
</gene>
<feature type="domain" description="Alpha/beta hydrolase fold-3" evidence="2">
    <location>
        <begin position="76"/>
        <end position="295"/>
    </location>
</feature>
<keyword evidence="4" id="KW-1185">Reference proteome</keyword>
<dbReference type="OMA" id="HHMAMRT"/>
<comment type="similarity">
    <text evidence="1">Belongs to the 'GDXG' lipolytic enzyme family.</text>
</comment>
<dbReference type="Pfam" id="PF07859">
    <property type="entry name" value="Abhydrolase_3"/>
    <property type="match status" value="1"/>
</dbReference>
<accession>A0A103YFK3</accession>
<evidence type="ECO:0000313" key="4">
    <source>
        <dbReference type="Proteomes" id="UP000243975"/>
    </source>
</evidence>
<dbReference type="InterPro" id="IPR013094">
    <property type="entry name" value="AB_hydrolase_3"/>
</dbReference>
<protein>
    <submittedName>
        <fullName evidence="3">Alpha/beta hydrolase fold-3</fullName>
    </submittedName>
</protein>
<dbReference type="PANTHER" id="PTHR23024:SF467">
    <property type="entry name" value="CARBOXYLESTERASE 12-RELATED"/>
    <property type="match status" value="1"/>
</dbReference>
<reference evidence="3 4" key="1">
    <citation type="journal article" date="2016" name="Sci. Rep.">
        <title>The genome sequence of the outbreeding globe artichoke constructed de novo incorporating a phase-aware low-pass sequencing strategy of F1 progeny.</title>
        <authorList>
            <person name="Scaglione D."/>
            <person name="Reyes-Chin-Wo S."/>
            <person name="Acquadro A."/>
            <person name="Froenicke L."/>
            <person name="Portis E."/>
            <person name="Beitel C."/>
            <person name="Tirone M."/>
            <person name="Mauro R."/>
            <person name="Lo Monaco A."/>
            <person name="Mauromicale G."/>
            <person name="Faccioli P."/>
            <person name="Cattivelli L."/>
            <person name="Rieseberg L."/>
            <person name="Michelmore R."/>
            <person name="Lanteri S."/>
        </authorList>
    </citation>
    <scope>NUCLEOTIDE SEQUENCE [LARGE SCALE GENOMIC DNA]</scope>
    <source>
        <strain evidence="3">2C</strain>
    </source>
</reference>
<dbReference type="AlphaFoldDB" id="A0A103YFK3"/>
<dbReference type="SUPFAM" id="SSF53474">
    <property type="entry name" value="alpha/beta-Hydrolases"/>
    <property type="match status" value="1"/>
</dbReference>
<dbReference type="InterPro" id="IPR050466">
    <property type="entry name" value="Carboxylest/Gibb_receptor"/>
</dbReference>
<comment type="caution">
    <text evidence="3">The sequence shown here is derived from an EMBL/GenBank/DDBJ whole genome shotgun (WGS) entry which is preliminary data.</text>
</comment>
<evidence type="ECO:0000313" key="3">
    <source>
        <dbReference type="EMBL" id="KVI08183.1"/>
    </source>
</evidence>
<sequence length="325" mass="36537">MDSSTDDIVKEIPGVIRVYKNGRVQKLLATNVVPAGLDPSSGVQSKDVLFSSDKTLSARLYIPKSTNAVTRKLPLLIYYHGGAFIVATAASRIYHNFLNLIAAESNVVIVSVDYRTAPEHPVPTCFQDSWEAIKWVEQHVNQNGPEQWLNKYSDLGRVFFCGDSTGANIAHHMGIRIGTENRSGGIYLQGIILLHPYFWGKDRVGSEPRQHPLMRVIRDLWLFAHPDTIGLDDPLINPALDPKVADLGCSRVLVCVGEKDILKDRGWYYKMILRKNGWRGDIEILEDKGEVHTFFLFKPCSQNACNLRNRIQINHSKVQDLPSGF</sequence>
<evidence type="ECO:0000259" key="2">
    <source>
        <dbReference type="Pfam" id="PF07859"/>
    </source>
</evidence>
<dbReference type="Gene3D" id="3.40.50.1820">
    <property type="entry name" value="alpha/beta hydrolase"/>
    <property type="match status" value="1"/>
</dbReference>
<dbReference type="STRING" id="59895.A0A103YFK3"/>
<name>A0A103YFK3_CYNCS</name>
<organism evidence="3 4">
    <name type="scientific">Cynara cardunculus var. scolymus</name>
    <name type="common">Globe artichoke</name>
    <name type="synonym">Cynara scolymus</name>
    <dbReference type="NCBI Taxonomy" id="59895"/>
    <lineage>
        <taxon>Eukaryota</taxon>
        <taxon>Viridiplantae</taxon>
        <taxon>Streptophyta</taxon>
        <taxon>Embryophyta</taxon>
        <taxon>Tracheophyta</taxon>
        <taxon>Spermatophyta</taxon>
        <taxon>Magnoliopsida</taxon>
        <taxon>eudicotyledons</taxon>
        <taxon>Gunneridae</taxon>
        <taxon>Pentapetalae</taxon>
        <taxon>asterids</taxon>
        <taxon>campanulids</taxon>
        <taxon>Asterales</taxon>
        <taxon>Asteraceae</taxon>
        <taxon>Carduoideae</taxon>
        <taxon>Cardueae</taxon>
        <taxon>Carduinae</taxon>
        <taxon>Cynara</taxon>
    </lineage>
</organism>
<dbReference type="EMBL" id="LEKV01001216">
    <property type="protein sequence ID" value="KVI08183.1"/>
    <property type="molecule type" value="Genomic_DNA"/>
</dbReference>
<proteinExistence type="inferred from homology"/>
<dbReference type="InterPro" id="IPR029058">
    <property type="entry name" value="AB_hydrolase_fold"/>
</dbReference>
<dbReference type="Gramene" id="KVI08183">
    <property type="protein sequence ID" value="KVI08183"/>
    <property type="gene ID" value="Ccrd_013448"/>
</dbReference>
<dbReference type="PANTHER" id="PTHR23024">
    <property type="entry name" value="ARYLACETAMIDE DEACETYLASE"/>
    <property type="match status" value="1"/>
</dbReference>
<evidence type="ECO:0000256" key="1">
    <source>
        <dbReference type="ARBA" id="ARBA00010515"/>
    </source>
</evidence>
<dbReference type="Proteomes" id="UP000243975">
    <property type="component" value="Unassembled WGS sequence"/>
</dbReference>
<keyword evidence="3" id="KW-0378">Hydrolase</keyword>